<comment type="caution">
    <text evidence="3">The sequence shown here is derived from an EMBL/GenBank/DDBJ whole genome shotgun (WGS) entry which is preliminary data.</text>
</comment>
<feature type="region of interest" description="Disordered" evidence="1">
    <location>
        <begin position="27"/>
        <end position="52"/>
    </location>
</feature>
<reference evidence="3 4" key="1">
    <citation type="submission" date="2017-10" db="EMBL/GenBank/DDBJ databases">
        <title>Sequencing the genomes of 1000 actinobacteria strains.</title>
        <authorList>
            <person name="Klenk H.-P."/>
        </authorList>
    </citation>
    <scope>NUCLEOTIDE SEQUENCE [LARGE SCALE GENOMIC DNA]</scope>
    <source>
        <strain evidence="3 4">DSM 15597</strain>
    </source>
</reference>
<keyword evidence="2" id="KW-0732">Signal</keyword>
<evidence type="ECO:0000256" key="2">
    <source>
        <dbReference type="SAM" id="SignalP"/>
    </source>
</evidence>
<protein>
    <recommendedName>
        <fullName evidence="5">Lipoprotein antigen</fullName>
    </recommendedName>
</protein>
<evidence type="ECO:0000256" key="1">
    <source>
        <dbReference type="SAM" id="MobiDB-lite"/>
    </source>
</evidence>
<evidence type="ECO:0008006" key="5">
    <source>
        <dbReference type="Google" id="ProtNLM"/>
    </source>
</evidence>
<evidence type="ECO:0000313" key="4">
    <source>
        <dbReference type="Proteomes" id="UP000226079"/>
    </source>
</evidence>
<feature type="compositionally biased region" description="Low complexity" evidence="1">
    <location>
        <begin position="27"/>
        <end position="45"/>
    </location>
</feature>
<proteinExistence type="predicted"/>
<dbReference type="Proteomes" id="UP000226079">
    <property type="component" value="Unassembled WGS sequence"/>
</dbReference>
<name>A0A2A9CVY2_9ACTN</name>
<accession>A0A2A9CVY2</accession>
<organism evidence="3 4">
    <name type="scientific">Propionicimonas paludicola</name>
    <dbReference type="NCBI Taxonomy" id="185243"/>
    <lineage>
        <taxon>Bacteria</taxon>
        <taxon>Bacillati</taxon>
        <taxon>Actinomycetota</taxon>
        <taxon>Actinomycetes</taxon>
        <taxon>Propionibacteriales</taxon>
        <taxon>Nocardioidaceae</taxon>
        <taxon>Propionicimonas</taxon>
    </lineage>
</organism>
<dbReference type="EMBL" id="PDJC01000001">
    <property type="protein sequence ID" value="PFG18175.1"/>
    <property type="molecule type" value="Genomic_DNA"/>
</dbReference>
<feature type="chain" id="PRO_5039275504" description="Lipoprotein antigen" evidence="2">
    <location>
        <begin position="21"/>
        <end position="146"/>
    </location>
</feature>
<dbReference type="AlphaFoldDB" id="A0A2A9CVY2"/>
<keyword evidence="4" id="KW-1185">Reference proteome</keyword>
<dbReference type="RefSeq" id="WP_098461546.1">
    <property type="nucleotide sequence ID" value="NZ_PDJC01000001.1"/>
</dbReference>
<dbReference type="OrthoDB" id="5075047at2"/>
<gene>
    <name evidence="3" type="ORF">ATK74_2757</name>
</gene>
<evidence type="ECO:0000313" key="3">
    <source>
        <dbReference type="EMBL" id="PFG18175.1"/>
    </source>
</evidence>
<dbReference type="PROSITE" id="PS51257">
    <property type="entry name" value="PROKAR_LIPOPROTEIN"/>
    <property type="match status" value="1"/>
</dbReference>
<feature type="signal peptide" evidence="2">
    <location>
        <begin position="1"/>
        <end position="20"/>
    </location>
</feature>
<sequence length="146" mass="14784">MFRKFIGVAALIAATIMMTACTSAGAPARSTTVPATSPSAEASSAGNSQLRPPVFVEPDKLAGQTISVRQDSAVVITSESTGDELGKWTGSTEDATVAVFSPGGTRDGASFNPGFDAKKVGTTKATLTDPAGKSVSFTIQVQPANS</sequence>